<proteinExistence type="inferred from homology"/>
<dbReference type="PANTHER" id="PTHR46268:SF6">
    <property type="entry name" value="UNIVERSAL STRESS PROTEIN UP12"/>
    <property type="match status" value="1"/>
</dbReference>
<evidence type="ECO:0000313" key="3">
    <source>
        <dbReference type="EMBL" id="RZS99685.1"/>
    </source>
</evidence>
<dbReference type="InterPro" id="IPR006016">
    <property type="entry name" value="UspA"/>
</dbReference>
<dbReference type="EMBL" id="SGXE01000001">
    <property type="protein sequence ID" value="RZS99685.1"/>
    <property type="molecule type" value="Genomic_DNA"/>
</dbReference>
<dbReference type="Gene3D" id="3.40.50.12370">
    <property type="match status" value="1"/>
</dbReference>
<dbReference type="PANTHER" id="PTHR46268">
    <property type="entry name" value="STRESS RESPONSE PROTEIN NHAX"/>
    <property type="match status" value="1"/>
</dbReference>
<evidence type="ECO:0000259" key="2">
    <source>
        <dbReference type="Pfam" id="PF00582"/>
    </source>
</evidence>
<protein>
    <submittedName>
        <fullName evidence="3">Nucleotide-binding universal stress UspA family protein</fullName>
    </submittedName>
</protein>
<evidence type="ECO:0000313" key="4">
    <source>
        <dbReference type="Proteomes" id="UP000292262"/>
    </source>
</evidence>
<evidence type="ECO:0000256" key="1">
    <source>
        <dbReference type="ARBA" id="ARBA00008791"/>
    </source>
</evidence>
<reference evidence="3 4" key="1">
    <citation type="submission" date="2019-02" db="EMBL/GenBank/DDBJ databases">
        <title>Genomic Encyclopedia of Type Strains, Phase IV (KMG-IV): sequencing the most valuable type-strain genomes for metagenomic binning, comparative biology and taxonomic classification.</title>
        <authorList>
            <person name="Goeker M."/>
        </authorList>
    </citation>
    <scope>NUCLEOTIDE SEQUENCE [LARGE SCALE GENOMIC DNA]</scope>
    <source>
        <strain evidence="3 4">DSM 17196</strain>
    </source>
</reference>
<sequence>MKKVLIPTDFSQNSWNAISYGLSFLKEKECTFYLLHVETHNPYVFEDNVYNAAPTLAKSSSKVKENMKVLLDKIKKQYPNLKHQFETVFESLFFVDSIRKQISEKEIDLIVMGTKGASGIKEMTIGTNTGDVITKVKCPVLVVPENARYTPVKRIALPTDYNIYYKSKIVETVKEFISFNKATLKILHVAKKEKELTECQQKNKSYLHESLDDTAHGFYFLSNENIEQAVQSFVDSYDIDLITMVAKNLNFFQRILFRPLVEKISYHTEIPFLILHE</sequence>
<dbReference type="CDD" id="cd00293">
    <property type="entry name" value="USP-like"/>
    <property type="match status" value="1"/>
</dbReference>
<comment type="caution">
    <text evidence="3">The sequence shown here is derived from an EMBL/GenBank/DDBJ whole genome shotgun (WGS) entry which is preliminary data.</text>
</comment>
<accession>A0A4Q7PH26</accession>
<dbReference type="SUPFAM" id="SSF52402">
    <property type="entry name" value="Adenine nucleotide alpha hydrolases-like"/>
    <property type="match status" value="2"/>
</dbReference>
<dbReference type="AlphaFoldDB" id="A0A4Q7PH26"/>
<dbReference type="PRINTS" id="PR01438">
    <property type="entry name" value="UNVRSLSTRESS"/>
</dbReference>
<feature type="domain" description="UspA" evidence="2">
    <location>
        <begin position="1"/>
        <end position="144"/>
    </location>
</feature>
<comment type="similarity">
    <text evidence="1">Belongs to the universal stress protein A family.</text>
</comment>
<gene>
    <name evidence="3" type="ORF">EV197_0908</name>
</gene>
<dbReference type="OrthoDB" id="9788959at2"/>
<dbReference type="RefSeq" id="WP_130285507.1">
    <property type="nucleotide sequence ID" value="NZ_SGXE01000001.1"/>
</dbReference>
<dbReference type="Pfam" id="PF00582">
    <property type="entry name" value="Usp"/>
    <property type="match status" value="1"/>
</dbReference>
<organism evidence="3 4">
    <name type="scientific">Aquimarina brevivitae</name>
    <dbReference type="NCBI Taxonomy" id="323412"/>
    <lineage>
        <taxon>Bacteria</taxon>
        <taxon>Pseudomonadati</taxon>
        <taxon>Bacteroidota</taxon>
        <taxon>Flavobacteriia</taxon>
        <taxon>Flavobacteriales</taxon>
        <taxon>Flavobacteriaceae</taxon>
        <taxon>Aquimarina</taxon>
    </lineage>
</organism>
<dbReference type="Proteomes" id="UP000292262">
    <property type="component" value="Unassembled WGS sequence"/>
</dbReference>
<keyword evidence="4" id="KW-1185">Reference proteome</keyword>
<dbReference type="InterPro" id="IPR006015">
    <property type="entry name" value="Universal_stress_UspA"/>
</dbReference>
<name>A0A4Q7PH26_9FLAO</name>